<comment type="caution">
    <text evidence="3">The sequence shown here is derived from an EMBL/GenBank/DDBJ whole genome shotgun (WGS) entry which is preliminary data.</text>
</comment>
<dbReference type="AlphaFoldDB" id="A0A426TSS7"/>
<evidence type="ECO:0000313" key="3">
    <source>
        <dbReference type="EMBL" id="RRR67286.1"/>
    </source>
</evidence>
<name>A0A426TSS7_9CHLR</name>
<dbReference type="GO" id="GO:0000287">
    <property type="term" value="F:magnesium ion binding"/>
    <property type="evidence" value="ECO:0007669"/>
    <property type="project" value="InterPro"/>
</dbReference>
<reference evidence="3 4" key="1">
    <citation type="submission" date="2018-12" db="EMBL/GenBank/DDBJ databases">
        <title>Genome Sequence of Candidatus Viridilinea halotolerans isolated from saline sulfide-rich spring.</title>
        <authorList>
            <person name="Grouzdev D.S."/>
            <person name="Burganskaya E.I."/>
            <person name="Krutkina M.S."/>
            <person name="Sukhacheva M.V."/>
            <person name="Gorlenko V.M."/>
        </authorList>
    </citation>
    <scope>NUCLEOTIDE SEQUENCE [LARGE SCALE GENOMIC DNA]</scope>
    <source>
        <strain evidence="3">Chok-6</strain>
    </source>
</reference>
<accession>A0A426TSS7</accession>
<evidence type="ECO:0000259" key="2">
    <source>
        <dbReference type="Pfam" id="PF01648"/>
    </source>
</evidence>
<gene>
    <name evidence="3" type="ORF">EI684_19165</name>
</gene>
<dbReference type="SUPFAM" id="SSF56214">
    <property type="entry name" value="4'-phosphopantetheinyl transferase"/>
    <property type="match status" value="2"/>
</dbReference>
<dbReference type="Pfam" id="PF01648">
    <property type="entry name" value="ACPS"/>
    <property type="match status" value="1"/>
</dbReference>
<dbReference type="GO" id="GO:0008897">
    <property type="term" value="F:holo-[acyl-carrier-protein] synthase activity"/>
    <property type="evidence" value="ECO:0007669"/>
    <property type="project" value="InterPro"/>
</dbReference>
<evidence type="ECO:0000256" key="1">
    <source>
        <dbReference type="ARBA" id="ARBA00022679"/>
    </source>
</evidence>
<organism evidence="3 4">
    <name type="scientific">Candidatus Viridilinea halotolerans</name>
    <dbReference type="NCBI Taxonomy" id="2491704"/>
    <lineage>
        <taxon>Bacteria</taxon>
        <taxon>Bacillati</taxon>
        <taxon>Chloroflexota</taxon>
        <taxon>Chloroflexia</taxon>
        <taxon>Chloroflexales</taxon>
        <taxon>Chloroflexineae</taxon>
        <taxon>Oscillochloridaceae</taxon>
        <taxon>Candidatus Viridilinea</taxon>
    </lineage>
</organism>
<keyword evidence="1 3" id="KW-0808">Transferase</keyword>
<dbReference type="Gene3D" id="3.90.470.20">
    <property type="entry name" value="4'-phosphopantetheinyl transferase domain"/>
    <property type="match status" value="2"/>
</dbReference>
<dbReference type="InterPro" id="IPR037143">
    <property type="entry name" value="4-PPantetheinyl_Trfase_dom_sf"/>
</dbReference>
<sequence>MLPWLHQTIHDLPALPAAPWLSHGEQERLVALHVPKRRNDWLLGRWTAKRLTQRVLAEGGYPLALDAIVITPAPDGAPELSLPPNVPMRHHSLSISHSNARALCALGPQGSAIGADIEQIVNHHPSLVSSYFTAEEQALIAATPSALCATMVTAIWSAKESLLKALRVGLTVETQRVTCLPQTHDLARAQSTWTPLAASAPTLTNLPIQAWWWIYQGSILTIIRVGAGEPCSPAPV</sequence>
<dbReference type="InterPro" id="IPR008278">
    <property type="entry name" value="4-PPantetheinyl_Trfase_dom"/>
</dbReference>
<evidence type="ECO:0000313" key="4">
    <source>
        <dbReference type="Proteomes" id="UP000280307"/>
    </source>
</evidence>
<proteinExistence type="predicted"/>
<dbReference type="EMBL" id="RSAS01000798">
    <property type="protein sequence ID" value="RRR67286.1"/>
    <property type="molecule type" value="Genomic_DNA"/>
</dbReference>
<dbReference type="Proteomes" id="UP000280307">
    <property type="component" value="Unassembled WGS sequence"/>
</dbReference>
<feature type="domain" description="4'-phosphopantetheinyl transferase" evidence="2">
    <location>
        <begin position="112"/>
        <end position="183"/>
    </location>
</feature>
<protein>
    <submittedName>
        <fullName evidence="3">4'-phosphopantetheinyl transferase superfamily protein</fullName>
    </submittedName>
</protein>